<comment type="similarity">
    <text evidence="2">Belongs to the villin/gelsolin family.</text>
</comment>
<dbReference type="SMART" id="SM00262">
    <property type="entry name" value="GEL"/>
    <property type="match status" value="6"/>
</dbReference>
<dbReference type="GO" id="GO:0051015">
    <property type="term" value="F:actin filament binding"/>
    <property type="evidence" value="ECO:0007669"/>
    <property type="project" value="InterPro"/>
</dbReference>
<evidence type="ECO:0000259" key="10">
    <source>
        <dbReference type="PROSITE" id="PS51089"/>
    </source>
</evidence>
<dbReference type="PANTHER" id="PTHR11977">
    <property type="entry name" value="VILLIN"/>
    <property type="match status" value="1"/>
</dbReference>
<dbReference type="Pfam" id="PF02209">
    <property type="entry name" value="VHP"/>
    <property type="match status" value="1"/>
</dbReference>
<evidence type="ECO:0000256" key="8">
    <source>
        <dbReference type="ARBA" id="ARBA00023212"/>
    </source>
</evidence>
<sequence length="971" mass="109306">MSVSMRDLDPAFQGAGQKAGIEVWRIENFIPAPIPKSSIGKFFTGDSYIVLKTTALKTGALRHDIHYWLGKDTSQDEAGTAAVKTVELDAALGGRAVQYREVQGHETEKFLSYFKPCIIPQEVKTVELDAALGGRAVQYREVQAHETEKFLSYFKPCIIPQEGGVASGFKHVEAEEHITRLFVCRGKHVVPFARSSLNHDDIYILDTKSKIFQFNGSNSSIQERAKALEVVQYIKDTYHDGTCEVATVEDGRLMADAESGEFWGFFGGFAPLPRKTANDEDKTYTSDITQLFCVEKGQANPVEGDSLKREMLDTSKCYILDCGLEVFVWMGRTTSLDDRKVASGAAEEMIRSSERPKSQMIRIIEGFETVTFRSKFDTWTQETNTTVSEDGRGRVAALLQRQGVNVRGLMKAAPPKEEPQAFIDCTGNLQVWRVNGQEKILLQAADHSKFYSGDCYVFQYSYPGEEKEEVLIGTWFGKQSVEEERASAVSMASKMVETMKFVPAQARIYEGKEPLQFFVIMQSFIVFKGGISSGYKKYIAEKEVDDDTYNENGLALFRIQGSGPENMQAIQVDPVASSLNSSYCYIVHNDSSVFTWIGNLATSTDQELVERQLDLIKPNLQTRAQKEGSESEQFWELLGGKSEYRSQKLTKEPESDPHLFSCSFTKDILKVTEIYNFTQDDLMTEDIFIVDCHSEIFVWVGQEVAPKNKLLALTIGEKFIEKDSLLEKLSPEAPIYVIMEGGESSFFTRFFTSWDSSKSAVNAWKLIPKKTQNCQKWWNSSCRTFNALAATFESQNARNLSTPPPVVRKLYPRSVTPDSSKLAPKSSAISSRSALFEQRLKTPPQEPSVSKPPKASPKTPESPAMESNSKGKEEKKENENEEEKSMSSRIGSLTIQEDAKEGVEDEEDLPAHPYERLKTTSSDPVSDIDVTRREAYLSSEEFKEKFGMIKEAFYKLPKWKQNKFKMAVQLF</sequence>
<evidence type="ECO:0000256" key="5">
    <source>
        <dbReference type="ARBA" id="ARBA00022737"/>
    </source>
</evidence>
<feature type="compositionally biased region" description="Low complexity" evidence="9">
    <location>
        <begin position="847"/>
        <end position="868"/>
    </location>
</feature>
<dbReference type="InterPro" id="IPR036886">
    <property type="entry name" value="Villin_headpiece_dom_sf"/>
</dbReference>
<evidence type="ECO:0000256" key="3">
    <source>
        <dbReference type="ARBA" id="ARBA00022467"/>
    </source>
</evidence>
<dbReference type="FunFam" id="3.40.20.10:FF:000033">
    <property type="entry name" value="Villin-4"/>
    <property type="match status" value="1"/>
</dbReference>
<dbReference type="CDD" id="cd11290">
    <property type="entry name" value="gelsolin_S1_like"/>
    <property type="match status" value="1"/>
</dbReference>
<evidence type="ECO:0000256" key="9">
    <source>
        <dbReference type="SAM" id="MobiDB-lite"/>
    </source>
</evidence>
<evidence type="ECO:0000256" key="1">
    <source>
        <dbReference type="ARBA" id="ARBA00004245"/>
    </source>
</evidence>
<dbReference type="GO" id="GO:0007015">
    <property type="term" value="P:actin filament organization"/>
    <property type="evidence" value="ECO:0007669"/>
    <property type="project" value="UniProtKB-ARBA"/>
</dbReference>
<proteinExistence type="inferred from homology"/>
<feature type="domain" description="HP" evidence="10">
    <location>
        <begin position="906"/>
        <end position="971"/>
    </location>
</feature>
<dbReference type="FunFam" id="1.10.950.10:FF:000004">
    <property type="entry name" value="Villin-like 1"/>
    <property type="match status" value="1"/>
</dbReference>
<keyword evidence="6" id="KW-0106">Calcium</keyword>
<dbReference type="FunFam" id="3.40.20.10:FF:000002">
    <property type="entry name" value="Gelsolin"/>
    <property type="match status" value="1"/>
</dbReference>
<reference evidence="11" key="1">
    <citation type="submission" date="2019-12" db="EMBL/GenBank/DDBJ databases">
        <title>Genome sequencing and annotation of Brassica cretica.</title>
        <authorList>
            <person name="Studholme D.J."/>
            <person name="Sarris P."/>
        </authorList>
    </citation>
    <scope>NUCLEOTIDE SEQUENCE</scope>
    <source>
        <strain evidence="11">PFS-109/04</strain>
        <tissue evidence="11">Leaf</tissue>
    </source>
</reference>
<keyword evidence="7" id="KW-0009">Actin-binding</keyword>
<dbReference type="Pfam" id="PF00626">
    <property type="entry name" value="Gelsolin"/>
    <property type="match status" value="4"/>
</dbReference>
<dbReference type="SMART" id="SM00153">
    <property type="entry name" value="VHP"/>
    <property type="match status" value="1"/>
</dbReference>
<dbReference type="FunFam" id="3.40.20.10:FF:000001">
    <property type="entry name" value="Gelsolin"/>
    <property type="match status" value="1"/>
</dbReference>
<dbReference type="PANTHER" id="PTHR11977:SF116">
    <property type="entry name" value="HP DOMAIN-CONTAINING PROTEIN"/>
    <property type="match status" value="1"/>
</dbReference>
<dbReference type="InterPro" id="IPR003128">
    <property type="entry name" value="Villin_headpiece"/>
</dbReference>
<dbReference type="SUPFAM" id="SSF47050">
    <property type="entry name" value="VHP, Villin headpiece domain"/>
    <property type="match status" value="1"/>
</dbReference>
<dbReference type="InterPro" id="IPR007122">
    <property type="entry name" value="Villin/Gelsolin"/>
</dbReference>
<dbReference type="CDD" id="cd11288">
    <property type="entry name" value="gelsolin_S5_like"/>
    <property type="match status" value="1"/>
</dbReference>
<feature type="compositionally biased region" description="Basic and acidic residues" evidence="9">
    <location>
        <begin position="909"/>
        <end position="918"/>
    </location>
</feature>
<dbReference type="GO" id="GO:0051693">
    <property type="term" value="P:actin filament capping"/>
    <property type="evidence" value="ECO:0007669"/>
    <property type="project" value="UniProtKB-KW"/>
</dbReference>
<dbReference type="Gene3D" id="1.10.950.10">
    <property type="entry name" value="Villin headpiece domain"/>
    <property type="match status" value="1"/>
</dbReference>
<dbReference type="PRINTS" id="PR00597">
    <property type="entry name" value="GELSOLIN"/>
</dbReference>
<evidence type="ECO:0000313" key="12">
    <source>
        <dbReference type="Proteomes" id="UP000712600"/>
    </source>
</evidence>
<comment type="caution">
    <text evidence="11">The sequence shown here is derived from an EMBL/GenBank/DDBJ whole genome shotgun (WGS) entry which is preliminary data.</text>
</comment>
<feature type="region of interest" description="Disordered" evidence="9">
    <location>
        <begin position="797"/>
        <end position="926"/>
    </location>
</feature>
<keyword evidence="5" id="KW-0677">Repeat</keyword>
<evidence type="ECO:0000256" key="7">
    <source>
        <dbReference type="ARBA" id="ARBA00023203"/>
    </source>
</evidence>
<organism evidence="11 12">
    <name type="scientific">Brassica cretica</name>
    <name type="common">Mustard</name>
    <dbReference type="NCBI Taxonomy" id="69181"/>
    <lineage>
        <taxon>Eukaryota</taxon>
        <taxon>Viridiplantae</taxon>
        <taxon>Streptophyta</taxon>
        <taxon>Embryophyta</taxon>
        <taxon>Tracheophyta</taxon>
        <taxon>Spermatophyta</taxon>
        <taxon>Magnoliopsida</taxon>
        <taxon>eudicotyledons</taxon>
        <taxon>Gunneridae</taxon>
        <taxon>Pentapetalae</taxon>
        <taxon>rosids</taxon>
        <taxon>malvids</taxon>
        <taxon>Brassicales</taxon>
        <taxon>Brassicaceae</taxon>
        <taxon>Brassiceae</taxon>
        <taxon>Brassica</taxon>
    </lineage>
</organism>
<accession>A0A8S9PKE4</accession>
<dbReference type="GO" id="GO:0005856">
    <property type="term" value="C:cytoskeleton"/>
    <property type="evidence" value="ECO:0007669"/>
    <property type="project" value="UniProtKB-SubCell"/>
</dbReference>
<dbReference type="FunFam" id="3.40.20.10:FF:000028">
    <property type="entry name" value="Villin-like 1"/>
    <property type="match status" value="1"/>
</dbReference>
<dbReference type="EMBL" id="QGKX02001521">
    <property type="protein sequence ID" value="KAF3514611.1"/>
    <property type="molecule type" value="Genomic_DNA"/>
</dbReference>
<dbReference type="InterPro" id="IPR029006">
    <property type="entry name" value="ADF-H/Gelsolin-like_dom_sf"/>
</dbReference>
<evidence type="ECO:0000313" key="11">
    <source>
        <dbReference type="EMBL" id="KAF3514611.1"/>
    </source>
</evidence>
<evidence type="ECO:0000256" key="2">
    <source>
        <dbReference type="ARBA" id="ARBA00008418"/>
    </source>
</evidence>
<gene>
    <name evidence="11" type="ORF">F2Q69_00009852</name>
</gene>
<feature type="compositionally biased region" description="Basic and acidic residues" evidence="9">
    <location>
        <begin position="869"/>
        <end position="886"/>
    </location>
</feature>
<dbReference type="Gene3D" id="3.40.20.10">
    <property type="entry name" value="Severin"/>
    <property type="match status" value="7"/>
</dbReference>
<evidence type="ECO:0000256" key="4">
    <source>
        <dbReference type="ARBA" id="ARBA00022490"/>
    </source>
</evidence>
<dbReference type="Proteomes" id="UP000712600">
    <property type="component" value="Unassembled WGS sequence"/>
</dbReference>
<name>A0A8S9PKE4_BRACR</name>
<evidence type="ECO:0000256" key="6">
    <source>
        <dbReference type="ARBA" id="ARBA00022837"/>
    </source>
</evidence>
<dbReference type="GO" id="GO:0051014">
    <property type="term" value="P:actin filament severing"/>
    <property type="evidence" value="ECO:0007669"/>
    <property type="project" value="UniProtKB-ARBA"/>
</dbReference>
<dbReference type="PROSITE" id="PS51089">
    <property type="entry name" value="HP"/>
    <property type="match status" value="1"/>
</dbReference>
<keyword evidence="4" id="KW-0963">Cytoplasm</keyword>
<dbReference type="InterPro" id="IPR007123">
    <property type="entry name" value="Gelsolin-like_dom"/>
</dbReference>
<dbReference type="SUPFAM" id="SSF55753">
    <property type="entry name" value="Actin depolymerizing proteins"/>
    <property type="match status" value="7"/>
</dbReference>
<dbReference type="AlphaFoldDB" id="A0A8S9PKE4"/>
<dbReference type="CDD" id="cd11293">
    <property type="entry name" value="gelsolin_S4_like"/>
    <property type="match status" value="1"/>
</dbReference>
<keyword evidence="8" id="KW-0206">Cytoskeleton</keyword>
<dbReference type="FunFam" id="3.40.20.10:FF:000039">
    <property type="entry name" value="Villin-4"/>
    <property type="match status" value="1"/>
</dbReference>
<dbReference type="CDD" id="cd11292">
    <property type="entry name" value="gelsolin_S3_like"/>
    <property type="match status" value="1"/>
</dbReference>
<dbReference type="CDD" id="cd11291">
    <property type="entry name" value="gelsolin_S6_like"/>
    <property type="match status" value="1"/>
</dbReference>
<comment type="subcellular location">
    <subcellularLocation>
        <location evidence="1">Cytoplasm</location>
        <location evidence="1">Cytoskeleton</location>
    </subcellularLocation>
</comment>
<keyword evidence="3" id="KW-0117">Actin capping</keyword>
<protein>
    <recommendedName>
        <fullName evidence="10">HP domain-containing protein</fullName>
    </recommendedName>
</protein>